<gene>
    <name evidence="1" type="ORF">BDV35DRAFT_346657</name>
</gene>
<protein>
    <submittedName>
        <fullName evidence="1">Uncharacterized protein</fullName>
    </submittedName>
</protein>
<proteinExistence type="predicted"/>
<dbReference type="AlphaFoldDB" id="A0A5N6H3T6"/>
<name>A0A5N6H3T6_ASPFL</name>
<reference evidence="1" key="1">
    <citation type="submission" date="2019-04" db="EMBL/GenBank/DDBJ databases">
        <title>Friends and foes A comparative genomics study of 23 Aspergillus species from section Flavi.</title>
        <authorList>
            <consortium name="DOE Joint Genome Institute"/>
            <person name="Kjaerbolling I."/>
            <person name="Vesth T."/>
            <person name="Frisvad J.C."/>
            <person name="Nybo J.L."/>
            <person name="Theobald S."/>
            <person name="Kildgaard S."/>
            <person name="Isbrandt T."/>
            <person name="Kuo A."/>
            <person name="Sato A."/>
            <person name="Lyhne E.K."/>
            <person name="Kogle M.E."/>
            <person name="Wiebenga A."/>
            <person name="Kun R.S."/>
            <person name="Lubbers R.J."/>
            <person name="Makela M.R."/>
            <person name="Barry K."/>
            <person name="Chovatia M."/>
            <person name="Clum A."/>
            <person name="Daum C."/>
            <person name="Haridas S."/>
            <person name="He G."/>
            <person name="LaButti K."/>
            <person name="Lipzen A."/>
            <person name="Mondo S."/>
            <person name="Riley R."/>
            <person name="Salamov A."/>
            <person name="Simmons B.A."/>
            <person name="Magnuson J.K."/>
            <person name="Henrissat B."/>
            <person name="Mortensen U.H."/>
            <person name="Larsen T.O."/>
            <person name="Devries R.P."/>
            <person name="Grigoriev I.V."/>
            <person name="Machida M."/>
            <person name="Baker S.E."/>
            <person name="Andersen M.R."/>
        </authorList>
    </citation>
    <scope>NUCLEOTIDE SEQUENCE [LARGE SCALE GENOMIC DNA]</scope>
    <source>
        <strain evidence="1">CBS 121.62</strain>
    </source>
</reference>
<organism evidence="1">
    <name type="scientific">Aspergillus flavus</name>
    <dbReference type="NCBI Taxonomy" id="5059"/>
    <lineage>
        <taxon>Eukaryota</taxon>
        <taxon>Fungi</taxon>
        <taxon>Dikarya</taxon>
        <taxon>Ascomycota</taxon>
        <taxon>Pezizomycotina</taxon>
        <taxon>Eurotiomycetes</taxon>
        <taxon>Eurotiomycetidae</taxon>
        <taxon>Eurotiales</taxon>
        <taxon>Aspergillaceae</taxon>
        <taxon>Aspergillus</taxon>
        <taxon>Aspergillus subgen. Circumdati</taxon>
    </lineage>
</organism>
<evidence type="ECO:0000313" key="1">
    <source>
        <dbReference type="EMBL" id="KAB8248905.1"/>
    </source>
</evidence>
<accession>A0A5N6H3T6</accession>
<sequence length="73" mass="8518">MNGGHHYRIVHTYIQTDRLLRYIDTNQHFGKAGGTASPLWRFATAAGKHKGDFCQVPIPREMFTFRVMEILRR</sequence>
<dbReference type="EMBL" id="ML734576">
    <property type="protein sequence ID" value="KAB8248905.1"/>
    <property type="molecule type" value="Genomic_DNA"/>
</dbReference>
<dbReference type="Proteomes" id="UP000325434">
    <property type="component" value="Unassembled WGS sequence"/>
</dbReference>